<reference evidence="1" key="1">
    <citation type="journal article" date="2020" name="mSystems">
        <title>Genome- and Community-Level Interaction Insights into Carbon Utilization and Element Cycling Functions of Hydrothermarchaeota in Hydrothermal Sediment.</title>
        <authorList>
            <person name="Zhou Z."/>
            <person name="Liu Y."/>
            <person name="Xu W."/>
            <person name="Pan J."/>
            <person name="Luo Z.H."/>
            <person name="Li M."/>
        </authorList>
    </citation>
    <scope>NUCLEOTIDE SEQUENCE [LARGE SCALE GENOMIC DNA]</scope>
    <source>
        <strain evidence="1">SpSt-508</strain>
    </source>
</reference>
<comment type="caution">
    <text evidence="1">The sequence shown here is derived from an EMBL/GenBank/DDBJ whole genome shotgun (WGS) entry which is preliminary data.</text>
</comment>
<organism evidence="1">
    <name type="scientific">Schlesneria paludicola</name>
    <dbReference type="NCBI Taxonomy" id="360056"/>
    <lineage>
        <taxon>Bacteria</taxon>
        <taxon>Pseudomonadati</taxon>
        <taxon>Planctomycetota</taxon>
        <taxon>Planctomycetia</taxon>
        <taxon>Planctomycetales</taxon>
        <taxon>Planctomycetaceae</taxon>
        <taxon>Schlesneria</taxon>
    </lineage>
</organism>
<name>A0A7C4QML0_9PLAN</name>
<dbReference type="AlphaFoldDB" id="A0A7C4QML0"/>
<accession>A0A7C4QML0</accession>
<sequence length="157" mass="17231">MNFNMAFQDGQGNLAGFDAAIPAPEYEPLPPGVYTAKVLRGELVKTRAGADAYRITLEVLDAPFAGRRVARTWTFSPAALPYTKRDLGILGLQRSEQLRAPFPPLGSEHVVRLTIALRRGDDGRDWNDIKRIELLAVTESPVVGFLLPTEEAKGAEQ</sequence>
<dbReference type="InterPro" id="IPR007731">
    <property type="entry name" value="DUF669"/>
</dbReference>
<proteinExistence type="predicted"/>
<evidence type="ECO:0000313" key="1">
    <source>
        <dbReference type="EMBL" id="HGT37705.1"/>
    </source>
</evidence>
<gene>
    <name evidence="1" type="ORF">ENS64_00305</name>
</gene>
<dbReference type="EMBL" id="DSVQ01000001">
    <property type="protein sequence ID" value="HGT37705.1"/>
    <property type="molecule type" value="Genomic_DNA"/>
</dbReference>
<evidence type="ECO:0008006" key="2">
    <source>
        <dbReference type="Google" id="ProtNLM"/>
    </source>
</evidence>
<protein>
    <recommendedName>
        <fullName evidence="2">DUF669 domain-containing protein</fullName>
    </recommendedName>
</protein>
<dbReference type="Pfam" id="PF05037">
    <property type="entry name" value="DUF669"/>
    <property type="match status" value="1"/>
</dbReference>